<keyword evidence="2 5" id="KW-0812">Transmembrane</keyword>
<accession>A0A432X1G6</accession>
<evidence type="ECO:0008006" key="8">
    <source>
        <dbReference type="Google" id="ProtNLM"/>
    </source>
</evidence>
<organism evidence="6 7">
    <name type="scientific">Aliidiomarina taiwanensis</name>
    <dbReference type="NCBI Taxonomy" id="946228"/>
    <lineage>
        <taxon>Bacteria</taxon>
        <taxon>Pseudomonadati</taxon>
        <taxon>Pseudomonadota</taxon>
        <taxon>Gammaproteobacteria</taxon>
        <taxon>Alteromonadales</taxon>
        <taxon>Idiomarinaceae</taxon>
        <taxon>Aliidiomarina</taxon>
    </lineage>
</organism>
<name>A0A432X1G6_9GAMM</name>
<comment type="caution">
    <text evidence="6">The sequence shown here is derived from an EMBL/GenBank/DDBJ whole genome shotgun (WGS) entry which is preliminary data.</text>
</comment>
<protein>
    <recommendedName>
        <fullName evidence="8">SHOCT domain-containing protein</fullName>
    </recommendedName>
</protein>
<dbReference type="OrthoDB" id="9808930at2"/>
<sequence length="168" mass="19006">MDVDKLRNLHQLKEEGLLSEEEFQLEKEKLLNKPEPKPEQSMPEVVAGVGTNQQQYSMLMHLSLLIGLVLPIVGLIVPLILWLTKKDNNYIDQNGRIIVNWLISYAIYAFVSMLLILIIIGAPMLVALAVCHVVFAIMGALKAKDGILWHYPLSIKFFKVELNTLEAQ</sequence>
<dbReference type="AlphaFoldDB" id="A0A432X1G6"/>
<feature type="transmembrane region" description="Helical" evidence="5">
    <location>
        <begin position="62"/>
        <end position="82"/>
    </location>
</feature>
<evidence type="ECO:0000313" key="7">
    <source>
        <dbReference type="Proteomes" id="UP000286976"/>
    </source>
</evidence>
<comment type="subcellular location">
    <subcellularLocation>
        <location evidence="1">Membrane</location>
        <topology evidence="1">Multi-pass membrane protein</topology>
    </subcellularLocation>
</comment>
<reference evidence="6 7" key="1">
    <citation type="journal article" date="2011" name="Front. Microbiol.">
        <title>Genomic signatures of strain selection and enhancement in Bacillus atrophaeus var. globigii, a historical biowarfare simulant.</title>
        <authorList>
            <person name="Gibbons H.S."/>
            <person name="Broomall S.M."/>
            <person name="McNew L.A."/>
            <person name="Daligault H."/>
            <person name="Chapman C."/>
            <person name="Bruce D."/>
            <person name="Karavis M."/>
            <person name="Krepps M."/>
            <person name="McGregor P.A."/>
            <person name="Hong C."/>
            <person name="Park K.H."/>
            <person name="Akmal A."/>
            <person name="Feldman A."/>
            <person name="Lin J.S."/>
            <person name="Chang W.E."/>
            <person name="Higgs B.W."/>
            <person name="Demirev P."/>
            <person name="Lindquist J."/>
            <person name="Liem A."/>
            <person name="Fochler E."/>
            <person name="Read T.D."/>
            <person name="Tapia R."/>
            <person name="Johnson S."/>
            <person name="Bishop-Lilly K.A."/>
            <person name="Detter C."/>
            <person name="Han C."/>
            <person name="Sozhamannan S."/>
            <person name="Rosenzweig C.N."/>
            <person name="Skowronski E.W."/>
        </authorList>
    </citation>
    <scope>NUCLEOTIDE SEQUENCE [LARGE SCALE GENOMIC DNA]</scope>
    <source>
        <strain evidence="6 7">AIT1</strain>
    </source>
</reference>
<evidence type="ECO:0000313" key="6">
    <source>
        <dbReference type="EMBL" id="RUO39887.1"/>
    </source>
</evidence>
<keyword evidence="4 5" id="KW-0472">Membrane</keyword>
<gene>
    <name evidence="6" type="ORF">CWE15_09045</name>
</gene>
<dbReference type="Pfam" id="PF09685">
    <property type="entry name" value="MamF_MmsF"/>
    <property type="match status" value="1"/>
</dbReference>
<dbReference type="RefSeq" id="WP_126757758.1">
    <property type="nucleotide sequence ID" value="NZ_PIPQ01000005.1"/>
</dbReference>
<dbReference type="InterPro" id="IPR019109">
    <property type="entry name" value="MamF_MmsF"/>
</dbReference>
<evidence type="ECO:0000256" key="3">
    <source>
        <dbReference type="ARBA" id="ARBA00022989"/>
    </source>
</evidence>
<evidence type="ECO:0000256" key="1">
    <source>
        <dbReference type="ARBA" id="ARBA00004141"/>
    </source>
</evidence>
<proteinExistence type="predicted"/>
<dbReference type="EMBL" id="PIPQ01000005">
    <property type="protein sequence ID" value="RUO39887.1"/>
    <property type="molecule type" value="Genomic_DNA"/>
</dbReference>
<evidence type="ECO:0000256" key="5">
    <source>
        <dbReference type="SAM" id="Phobius"/>
    </source>
</evidence>
<keyword evidence="7" id="KW-1185">Reference proteome</keyword>
<feature type="transmembrane region" description="Helical" evidence="5">
    <location>
        <begin position="102"/>
        <end position="135"/>
    </location>
</feature>
<evidence type="ECO:0000256" key="4">
    <source>
        <dbReference type="ARBA" id="ARBA00023136"/>
    </source>
</evidence>
<evidence type="ECO:0000256" key="2">
    <source>
        <dbReference type="ARBA" id="ARBA00022692"/>
    </source>
</evidence>
<dbReference type="Proteomes" id="UP000286976">
    <property type="component" value="Unassembled WGS sequence"/>
</dbReference>
<keyword evidence="3 5" id="KW-1133">Transmembrane helix</keyword>